<comment type="caution">
    <text evidence="6">The sequence shown here is derived from an EMBL/GenBank/DDBJ whole genome shotgun (WGS) entry which is preliminary data.</text>
</comment>
<dbReference type="EMBL" id="WHOA01000241">
    <property type="protein sequence ID" value="NOU76275.1"/>
    <property type="molecule type" value="Genomic_DNA"/>
</dbReference>
<dbReference type="PROSITE" id="PS50931">
    <property type="entry name" value="HTH_LYSR"/>
    <property type="match status" value="1"/>
</dbReference>
<dbReference type="PRINTS" id="PR00039">
    <property type="entry name" value="HTHLYSR"/>
</dbReference>
<sequence length="108" mass="11965">MIGGRARMDLTLYKTLLKVAKWQNYTKAGESLGYAQSSVTSQIHKLEMEYGIEIFERVGKKMSQTPAGDILLRYASKLVKLVEESKITVAGQTTGSFIIGTHETTMCS</sequence>
<keyword evidence="7" id="KW-1185">Reference proteome</keyword>
<accession>A0ABX1Y5T4</accession>
<keyword evidence="4" id="KW-0804">Transcription</keyword>
<dbReference type="InterPro" id="IPR000847">
    <property type="entry name" value="LysR_HTH_N"/>
</dbReference>
<dbReference type="Proteomes" id="UP000616779">
    <property type="component" value="Unassembled WGS sequence"/>
</dbReference>
<evidence type="ECO:0000259" key="5">
    <source>
        <dbReference type="PROSITE" id="PS50931"/>
    </source>
</evidence>
<evidence type="ECO:0000313" key="7">
    <source>
        <dbReference type="Proteomes" id="UP000616779"/>
    </source>
</evidence>
<feature type="domain" description="HTH lysR-type" evidence="5">
    <location>
        <begin position="8"/>
        <end position="65"/>
    </location>
</feature>
<dbReference type="InterPro" id="IPR036388">
    <property type="entry name" value="WH-like_DNA-bd_sf"/>
</dbReference>
<reference evidence="6 7" key="1">
    <citation type="submission" date="2019-10" db="EMBL/GenBank/DDBJ databases">
        <title>Description of Paenibacillus terrestris sp. nov.</title>
        <authorList>
            <person name="Carlier A."/>
            <person name="Qi S."/>
        </authorList>
    </citation>
    <scope>NUCLEOTIDE SEQUENCE [LARGE SCALE GENOMIC DNA]</scope>
    <source>
        <strain evidence="6 7">LMG 31458</strain>
    </source>
</reference>
<dbReference type="InterPro" id="IPR036390">
    <property type="entry name" value="WH_DNA-bd_sf"/>
</dbReference>
<dbReference type="SUPFAM" id="SSF46785">
    <property type="entry name" value="Winged helix' DNA-binding domain"/>
    <property type="match status" value="1"/>
</dbReference>
<keyword evidence="3" id="KW-0238">DNA-binding</keyword>
<organism evidence="6 7">
    <name type="scientific">Paenibacillus phytorum</name>
    <dbReference type="NCBI Taxonomy" id="2654977"/>
    <lineage>
        <taxon>Bacteria</taxon>
        <taxon>Bacillati</taxon>
        <taxon>Bacillota</taxon>
        <taxon>Bacilli</taxon>
        <taxon>Bacillales</taxon>
        <taxon>Paenibacillaceae</taxon>
        <taxon>Paenibacillus</taxon>
    </lineage>
</organism>
<evidence type="ECO:0000256" key="3">
    <source>
        <dbReference type="ARBA" id="ARBA00023125"/>
    </source>
</evidence>
<comment type="similarity">
    <text evidence="1">Belongs to the LysR transcriptional regulatory family.</text>
</comment>
<keyword evidence="2" id="KW-0805">Transcription regulation</keyword>
<protein>
    <submittedName>
        <fullName evidence="6">LysR family transcriptional regulator</fullName>
    </submittedName>
</protein>
<evidence type="ECO:0000313" key="6">
    <source>
        <dbReference type="EMBL" id="NOU76275.1"/>
    </source>
</evidence>
<evidence type="ECO:0000256" key="4">
    <source>
        <dbReference type="ARBA" id="ARBA00023163"/>
    </source>
</evidence>
<dbReference type="PANTHER" id="PTHR30126:SF40">
    <property type="entry name" value="HTH-TYPE TRANSCRIPTIONAL REGULATOR GLTR"/>
    <property type="match status" value="1"/>
</dbReference>
<gene>
    <name evidence="6" type="ORF">GC098_33820</name>
</gene>
<dbReference type="Pfam" id="PF00126">
    <property type="entry name" value="HTH_1"/>
    <property type="match status" value="1"/>
</dbReference>
<name>A0ABX1Y5T4_9BACL</name>
<dbReference type="Gene3D" id="1.10.10.10">
    <property type="entry name" value="Winged helix-like DNA-binding domain superfamily/Winged helix DNA-binding domain"/>
    <property type="match status" value="1"/>
</dbReference>
<evidence type="ECO:0000256" key="1">
    <source>
        <dbReference type="ARBA" id="ARBA00009437"/>
    </source>
</evidence>
<evidence type="ECO:0000256" key="2">
    <source>
        <dbReference type="ARBA" id="ARBA00023015"/>
    </source>
</evidence>
<dbReference type="PANTHER" id="PTHR30126">
    <property type="entry name" value="HTH-TYPE TRANSCRIPTIONAL REGULATOR"/>
    <property type="match status" value="1"/>
</dbReference>
<proteinExistence type="inferred from homology"/>